<keyword evidence="2" id="KW-0480">Metal-thiolate cluster</keyword>
<organism evidence="3 4">
    <name type="scientific">Pseudomonas cremoricolorata</name>
    <dbReference type="NCBI Taxonomy" id="157783"/>
    <lineage>
        <taxon>Bacteria</taxon>
        <taxon>Pseudomonadati</taxon>
        <taxon>Pseudomonadota</taxon>
        <taxon>Gammaproteobacteria</taxon>
        <taxon>Pseudomonadales</taxon>
        <taxon>Pseudomonadaceae</taxon>
        <taxon>Pseudomonas</taxon>
    </lineage>
</organism>
<dbReference type="Gene3D" id="2.30.170.10">
    <property type="match status" value="1"/>
</dbReference>
<dbReference type="Pfam" id="PF02069">
    <property type="entry name" value="Metallothio_Pro"/>
    <property type="match status" value="1"/>
</dbReference>
<sequence length="59" mass="5927">MNQQTCACPHCSCSLGANAVERDGRRYCCEACASGHANGQACEQGGCGCAKGASAPHGH</sequence>
<dbReference type="InterPro" id="IPR000518">
    <property type="entry name" value="Metalthion_fam14_prok"/>
</dbReference>
<reference evidence="3 4" key="1">
    <citation type="submission" date="2014-09" db="EMBL/GenBank/DDBJ databases">
        <authorList>
            <person name="Chan K.-G."/>
        </authorList>
    </citation>
    <scope>NUCLEOTIDE SEQUENCE [LARGE SCALE GENOMIC DNA]</scope>
    <source>
        <strain evidence="3 4">ND07</strain>
    </source>
</reference>
<dbReference type="EMBL" id="CP009455">
    <property type="protein sequence ID" value="AIR91097.1"/>
    <property type="molecule type" value="Genomic_DNA"/>
</dbReference>
<protein>
    <submittedName>
        <fullName evidence="3">Metallothionein</fullName>
    </submittedName>
</protein>
<dbReference type="OrthoDB" id="468089at2"/>
<evidence type="ECO:0000313" key="3">
    <source>
        <dbReference type="EMBL" id="AIR91097.1"/>
    </source>
</evidence>
<keyword evidence="4" id="KW-1185">Reference proteome</keyword>
<dbReference type="STRING" id="157783.LK03_18295"/>
<gene>
    <name evidence="3" type="ORF">LK03_18295</name>
</gene>
<dbReference type="KEGG" id="psw:LK03_18295"/>
<dbReference type="Proteomes" id="UP000029493">
    <property type="component" value="Chromosome"/>
</dbReference>
<keyword evidence="1" id="KW-0479">Metal-binding</keyword>
<dbReference type="GO" id="GO:0046872">
    <property type="term" value="F:metal ion binding"/>
    <property type="evidence" value="ECO:0007669"/>
    <property type="project" value="UniProtKB-KW"/>
</dbReference>
<evidence type="ECO:0000256" key="1">
    <source>
        <dbReference type="ARBA" id="ARBA00022723"/>
    </source>
</evidence>
<proteinExistence type="predicted"/>
<dbReference type="AlphaFoldDB" id="A0A089WWV5"/>
<accession>A0A089WWV5</accession>
<dbReference type="SUPFAM" id="SSF57868">
    <property type="entry name" value="Metallothionein"/>
    <property type="match status" value="1"/>
</dbReference>
<dbReference type="InterPro" id="IPR017854">
    <property type="entry name" value="Metalthion_dom_sf"/>
</dbReference>
<evidence type="ECO:0000313" key="4">
    <source>
        <dbReference type="Proteomes" id="UP000029493"/>
    </source>
</evidence>
<dbReference type="RefSeq" id="WP_038413785.1">
    <property type="nucleotide sequence ID" value="NZ_CP009455.1"/>
</dbReference>
<evidence type="ECO:0000256" key="2">
    <source>
        <dbReference type="ARBA" id="ARBA00022851"/>
    </source>
</evidence>
<name>A0A089WWV5_9PSED</name>